<evidence type="ECO:0000313" key="2">
    <source>
        <dbReference type="EMBL" id="GAA2892260.1"/>
    </source>
</evidence>
<reference evidence="2 3" key="1">
    <citation type="journal article" date="2019" name="Int. J. Syst. Evol. Microbiol.">
        <title>The Global Catalogue of Microorganisms (GCM) 10K type strain sequencing project: providing services to taxonomists for standard genome sequencing and annotation.</title>
        <authorList>
            <consortium name="The Broad Institute Genomics Platform"/>
            <consortium name="The Broad Institute Genome Sequencing Center for Infectious Disease"/>
            <person name="Wu L."/>
            <person name="Ma J."/>
        </authorList>
    </citation>
    <scope>NUCLEOTIDE SEQUENCE [LARGE SCALE GENOMIC DNA]</scope>
    <source>
        <strain evidence="2 3">JCM 6242</strain>
    </source>
</reference>
<dbReference type="Proteomes" id="UP001500831">
    <property type="component" value="Unassembled WGS sequence"/>
</dbReference>
<keyword evidence="3" id="KW-1185">Reference proteome</keyword>
<gene>
    <name evidence="2" type="ORF">GCM10010517_56760</name>
</gene>
<proteinExistence type="predicted"/>
<dbReference type="EMBL" id="BAAAVI010000049">
    <property type="protein sequence ID" value="GAA2892260.1"/>
    <property type="molecule type" value="Genomic_DNA"/>
</dbReference>
<evidence type="ECO:0000313" key="3">
    <source>
        <dbReference type="Proteomes" id="UP001500831"/>
    </source>
</evidence>
<accession>A0ABN3W5P3</accession>
<sequence>MWSAPDLGSGSAIELSGGQPGDFGDLIGVGEGLPGQSGLAEDPPPALLQVEPARADWDERMRDSRVLFQSLTGGLAVV</sequence>
<name>A0ABN3W5P3_9ACTN</name>
<comment type="caution">
    <text evidence="2">The sequence shown here is derived from an EMBL/GenBank/DDBJ whole genome shotgun (WGS) entry which is preliminary data.</text>
</comment>
<evidence type="ECO:0000256" key="1">
    <source>
        <dbReference type="SAM" id="MobiDB-lite"/>
    </source>
</evidence>
<protein>
    <submittedName>
        <fullName evidence="2">Uncharacterized protein</fullName>
    </submittedName>
</protein>
<feature type="region of interest" description="Disordered" evidence="1">
    <location>
        <begin position="1"/>
        <end position="45"/>
    </location>
</feature>
<organism evidence="2 3">
    <name type="scientific">Streptosporangium fragile</name>
    <dbReference type="NCBI Taxonomy" id="46186"/>
    <lineage>
        <taxon>Bacteria</taxon>
        <taxon>Bacillati</taxon>
        <taxon>Actinomycetota</taxon>
        <taxon>Actinomycetes</taxon>
        <taxon>Streptosporangiales</taxon>
        <taxon>Streptosporangiaceae</taxon>
        <taxon>Streptosporangium</taxon>
    </lineage>
</organism>